<dbReference type="Proteomes" id="UP001589610">
    <property type="component" value="Unassembled WGS sequence"/>
</dbReference>
<evidence type="ECO:0000313" key="3">
    <source>
        <dbReference type="Proteomes" id="UP001589610"/>
    </source>
</evidence>
<comment type="caution">
    <text evidence="2">The sequence shown here is derived from an EMBL/GenBank/DDBJ whole genome shotgun (WGS) entry which is preliminary data.</text>
</comment>
<accession>A0ABV5THV3</accession>
<evidence type="ECO:0000313" key="2">
    <source>
        <dbReference type="EMBL" id="MFB9678697.1"/>
    </source>
</evidence>
<dbReference type="RefSeq" id="WP_386159866.1">
    <property type="nucleotide sequence ID" value="NZ_JBHMBS010000012.1"/>
</dbReference>
<sequence length="67" mass="7792">MVPKEMGPYVALAEEWCERMIADSPRWSADRWRRIAVIHGIEFVEETETARATASRRKETEKKENAA</sequence>
<evidence type="ECO:0000256" key="1">
    <source>
        <dbReference type="SAM" id="MobiDB-lite"/>
    </source>
</evidence>
<dbReference type="EMBL" id="JBHMBS010000012">
    <property type="protein sequence ID" value="MFB9678697.1"/>
    <property type="molecule type" value="Genomic_DNA"/>
</dbReference>
<name>A0ABV5THV3_9ACTN</name>
<reference evidence="2 3" key="1">
    <citation type="submission" date="2024-09" db="EMBL/GenBank/DDBJ databases">
        <authorList>
            <person name="Sun Q."/>
            <person name="Mori K."/>
        </authorList>
    </citation>
    <scope>NUCLEOTIDE SEQUENCE [LARGE SCALE GENOMIC DNA]</scope>
    <source>
        <strain evidence="2 3">JCM 3028</strain>
    </source>
</reference>
<keyword evidence="3" id="KW-1185">Reference proteome</keyword>
<feature type="region of interest" description="Disordered" evidence="1">
    <location>
        <begin position="48"/>
        <end position="67"/>
    </location>
</feature>
<gene>
    <name evidence="2" type="ORF">ACFFRH_24730</name>
</gene>
<feature type="compositionally biased region" description="Basic and acidic residues" evidence="1">
    <location>
        <begin position="56"/>
        <end position="67"/>
    </location>
</feature>
<organism evidence="2 3">
    <name type="scientific">Streptosporangium vulgare</name>
    <dbReference type="NCBI Taxonomy" id="46190"/>
    <lineage>
        <taxon>Bacteria</taxon>
        <taxon>Bacillati</taxon>
        <taxon>Actinomycetota</taxon>
        <taxon>Actinomycetes</taxon>
        <taxon>Streptosporangiales</taxon>
        <taxon>Streptosporangiaceae</taxon>
        <taxon>Streptosporangium</taxon>
    </lineage>
</organism>
<proteinExistence type="predicted"/>
<protein>
    <submittedName>
        <fullName evidence="2">Uncharacterized protein</fullName>
    </submittedName>
</protein>